<dbReference type="SUPFAM" id="SSF53335">
    <property type="entry name" value="S-adenosyl-L-methionine-dependent methyltransferases"/>
    <property type="match status" value="1"/>
</dbReference>
<dbReference type="STRING" id="411684.HPDFL43_19912"/>
<dbReference type="GO" id="GO:0008757">
    <property type="term" value="F:S-adenosylmethionine-dependent methyltransferase activity"/>
    <property type="evidence" value="ECO:0007669"/>
    <property type="project" value="InterPro"/>
</dbReference>
<evidence type="ECO:0000259" key="1">
    <source>
        <dbReference type="Pfam" id="PF08241"/>
    </source>
</evidence>
<dbReference type="OrthoDB" id="9777830at2"/>
<proteinExistence type="predicted"/>
<dbReference type="CDD" id="cd02440">
    <property type="entry name" value="AdoMet_MTases"/>
    <property type="match status" value="1"/>
</dbReference>
<dbReference type="PANTHER" id="PTHR43591">
    <property type="entry name" value="METHYLTRANSFERASE"/>
    <property type="match status" value="1"/>
</dbReference>
<evidence type="ECO:0000313" key="2">
    <source>
        <dbReference type="EMBL" id="EDQ35495.1"/>
    </source>
</evidence>
<dbReference type="GO" id="GO:0032259">
    <property type="term" value="P:methylation"/>
    <property type="evidence" value="ECO:0007669"/>
    <property type="project" value="UniProtKB-KW"/>
</dbReference>
<keyword evidence="2" id="KW-0830">Ubiquinone</keyword>
<sequence length="235" mass="27373">MNREQTNRIRFAIEELLPPIVRDSVLFTGLARLVWGKHIDTLADFRVRAPFLTPEEYEALYTEHPRVHDETDNSKACIAEIAKDLTGDSVCDVGCGTGYLLRSLAERRNETPRRYVGVDFVIPEHFSDQGLEFVKAPIEKLPFADGEFDTVICTHVIEHILDYRKALAELRRIARKRLIIVVPREREAIYTFNPHFNFFPYKHSFLRAIQPLEHRFKCVDIGRDIYFSEERTVPL</sequence>
<keyword evidence="2" id="KW-0808">Transferase</keyword>
<dbReference type="EMBL" id="ABIA03000001">
    <property type="protein sequence ID" value="EDQ35495.1"/>
    <property type="molecule type" value="Genomic_DNA"/>
</dbReference>
<dbReference type="Pfam" id="PF08241">
    <property type="entry name" value="Methyltransf_11"/>
    <property type="match status" value="1"/>
</dbReference>
<dbReference type="InterPro" id="IPR013216">
    <property type="entry name" value="Methyltransf_11"/>
</dbReference>
<gene>
    <name evidence="2" type="ORF">HPDFL43_19912</name>
</gene>
<organism evidence="2 3">
    <name type="scientific">Hoeflea phototrophica (strain DSM 17068 / NCIMB 14078 / DFL-43)</name>
    <dbReference type="NCBI Taxonomy" id="411684"/>
    <lineage>
        <taxon>Bacteria</taxon>
        <taxon>Pseudomonadati</taxon>
        <taxon>Pseudomonadota</taxon>
        <taxon>Alphaproteobacteria</taxon>
        <taxon>Hyphomicrobiales</taxon>
        <taxon>Rhizobiaceae</taxon>
        <taxon>Hoeflea</taxon>
    </lineage>
</organism>
<dbReference type="HOGENOM" id="CLU_1194433_0_0_5"/>
<name>A9CWB1_HOEPD</name>
<protein>
    <submittedName>
        <fullName evidence="2">Methylase involved in ubiquinone/menaquinone biosynthesis</fullName>
    </submittedName>
</protein>
<evidence type="ECO:0000313" key="3">
    <source>
        <dbReference type="Proteomes" id="UP000004291"/>
    </source>
</evidence>
<dbReference type="InterPro" id="IPR029063">
    <property type="entry name" value="SAM-dependent_MTases_sf"/>
</dbReference>
<keyword evidence="3" id="KW-1185">Reference proteome</keyword>
<comment type="caution">
    <text evidence="2">The sequence shown here is derived from an EMBL/GenBank/DDBJ whole genome shotgun (WGS) entry which is preliminary data.</text>
</comment>
<dbReference type="Gene3D" id="3.40.50.150">
    <property type="entry name" value="Vaccinia Virus protein VP39"/>
    <property type="match status" value="1"/>
</dbReference>
<dbReference type="eggNOG" id="COG2226">
    <property type="taxonomic scope" value="Bacteria"/>
</dbReference>
<feature type="domain" description="Methyltransferase type 11" evidence="1">
    <location>
        <begin position="92"/>
        <end position="176"/>
    </location>
</feature>
<accession>A9CWB1</accession>
<dbReference type="AlphaFoldDB" id="A9CWB1"/>
<dbReference type="RefSeq" id="WP_007199726.1">
    <property type="nucleotide sequence ID" value="NZ_CM002917.1"/>
</dbReference>
<dbReference type="Proteomes" id="UP000004291">
    <property type="component" value="Chromosome"/>
</dbReference>
<keyword evidence="2" id="KW-0489">Methyltransferase</keyword>
<reference evidence="2 3" key="1">
    <citation type="submission" date="2007-10" db="EMBL/GenBank/DDBJ databases">
        <authorList>
            <person name="Wagner-Dobler I."/>
            <person name="Ferriera S."/>
            <person name="Johnson J."/>
            <person name="Kravitz S."/>
            <person name="Beeson K."/>
            <person name="Sutton G."/>
            <person name="Rogers Y.-H."/>
            <person name="Friedman R."/>
            <person name="Frazier M."/>
            <person name="Venter J.C."/>
        </authorList>
    </citation>
    <scope>NUCLEOTIDE SEQUENCE [LARGE SCALE GENOMIC DNA]</scope>
    <source>
        <strain evidence="2 3">DFL-43</strain>
    </source>
</reference>
<reference evidence="2 3" key="2">
    <citation type="submission" date="2012-06" db="EMBL/GenBank/DDBJ databases">
        <authorList>
            <person name="Fiebig A."/>
        </authorList>
    </citation>
    <scope>NUCLEOTIDE SEQUENCE [LARGE SCALE GENOMIC DNA]</scope>
    <source>
        <strain evidence="2 3">DFL-43</strain>
    </source>
</reference>